<evidence type="ECO:0000313" key="2">
    <source>
        <dbReference type="Proteomes" id="UP001373496"/>
    </source>
</evidence>
<dbReference type="InterPro" id="IPR003673">
    <property type="entry name" value="CoA-Trfase_fam_III"/>
</dbReference>
<evidence type="ECO:0000313" key="1">
    <source>
        <dbReference type="EMBL" id="MEI4279316.1"/>
    </source>
</evidence>
<dbReference type="SUPFAM" id="SSF89796">
    <property type="entry name" value="CoA-transferase family III (CaiB/BaiF)"/>
    <property type="match status" value="2"/>
</dbReference>
<dbReference type="Proteomes" id="UP001373496">
    <property type="component" value="Unassembled WGS sequence"/>
</dbReference>
<name>A0ABU8E8W8_9ACTN</name>
<protein>
    <submittedName>
        <fullName evidence="1">CoA transferase</fullName>
    </submittedName>
</protein>
<dbReference type="InterPro" id="IPR023606">
    <property type="entry name" value="CoA-Trfase_III_dom_1_sf"/>
</dbReference>
<dbReference type="InterPro" id="IPR044855">
    <property type="entry name" value="CoA-Trfase_III_dom3_sf"/>
</dbReference>
<gene>
    <name evidence="1" type="ORF">UXQ13_12645</name>
</gene>
<keyword evidence="2" id="KW-1185">Reference proteome</keyword>
<sequence>MTGPVGPLGAVAAQAWADLGGDAAELDLVRATPAPLPSRLQAGALAVDAVGVVSLAGQLCAADRVGRDARPLQVDGLAVAASFGSDRLFRLDGAAPTAFAPLSGFWPAADGWVRTHGNYPHHAARLRSLLGLDDAAGPDQVRAALARRPAQELEDAAAGAGALVVAVRRPEEWSAHPQQHAVARRPLVLRELLGPAAPRPWAGVGTAPLDGVRVLDLTRVIAGPVAGRDLALLGARVLRVDPPEPREIEWQHLDTGQDKHSALLDLAREPEVLDELLRGADVVLTGYRPGSLDRFGLTPAALAERHPGVVVGSVSAWGTSGPWTHRRGFDSLVQATTGIAVVESPDGVVPGALPVQALDHASGHLLAAGVAAALRDRARGGGSHAVSVALARTALALQQPGTGPRSAGTPAELPVVGAGRVRCAAPVLAHEGAPHDYARLGAPWGGDPARWW</sequence>
<dbReference type="Gene3D" id="3.40.50.10540">
    <property type="entry name" value="Crotonobetainyl-coa:carnitine coa-transferase, domain 1"/>
    <property type="match status" value="2"/>
</dbReference>
<dbReference type="Pfam" id="PF02515">
    <property type="entry name" value="CoA_transf_3"/>
    <property type="match status" value="1"/>
</dbReference>
<dbReference type="Gene3D" id="3.30.1540.10">
    <property type="entry name" value="formyl-coa transferase, domain 3"/>
    <property type="match status" value="1"/>
</dbReference>
<dbReference type="GO" id="GO:0016740">
    <property type="term" value="F:transferase activity"/>
    <property type="evidence" value="ECO:0007669"/>
    <property type="project" value="UniProtKB-KW"/>
</dbReference>
<dbReference type="PANTHER" id="PTHR48228">
    <property type="entry name" value="SUCCINYL-COA--D-CITRAMALATE COA-TRANSFERASE"/>
    <property type="match status" value="1"/>
</dbReference>
<proteinExistence type="predicted"/>
<reference evidence="1 2" key="1">
    <citation type="submission" date="2024-03" db="EMBL/GenBank/DDBJ databases">
        <title>Draft genome sequence of Klenkia terrae.</title>
        <authorList>
            <person name="Duangmal K."/>
            <person name="Chantavorakit T."/>
        </authorList>
    </citation>
    <scope>NUCLEOTIDE SEQUENCE [LARGE SCALE GENOMIC DNA]</scope>
    <source>
        <strain evidence="1 2">JCM 17786</strain>
    </source>
</reference>
<dbReference type="InterPro" id="IPR050509">
    <property type="entry name" value="CoA-transferase_III"/>
</dbReference>
<accession>A0ABU8E8W8</accession>
<dbReference type="PANTHER" id="PTHR48228:SF4">
    <property type="entry name" value="BLR3030 PROTEIN"/>
    <property type="match status" value="1"/>
</dbReference>
<dbReference type="RefSeq" id="WP_225232999.1">
    <property type="nucleotide sequence ID" value="NZ_JBAPLV010000013.1"/>
</dbReference>
<organism evidence="1 2">
    <name type="scientific">Klenkia terrae</name>
    <dbReference type="NCBI Taxonomy" id="1052259"/>
    <lineage>
        <taxon>Bacteria</taxon>
        <taxon>Bacillati</taxon>
        <taxon>Actinomycetota</taxon>
        <taxon>Actinomycetes</taxon>
        <taxon>Geodermatophilales</taxon>
        <taxon>Geodermatophilaceae</taxon>
        <taxon>Klenkia</taxon>
    </lineage>
</organism>
<comment type="caution">
    <text evidence="1">The sequence shown here is derived from an EMBL/GenBank/DDBJ whole genome shotgun (WGS) entry which is preliminary data.</text>
</comment>
<dbReference type="EMBL" id="JBAPLV010000013">
    <property type="protein sequence ID" value="MEI4279316.1"/>
    <property type="molecule type" value="Genomic_DNA"/>
</dbReference>
<keyword evidence="1" id="KW-0808">Transferase</keyword>